<evidence type="ECO:0000313" key="5">
    <source>
        <dbReference type="Proteomes" id="UP000799767"/>
    </source>
</evidence>
<evidence type="ECO:0000259" key="3">
    <source>
        <dbReference type="Pfam" id="PF25130"/>
    </source>
</evidence>
<feature type="compositionally biased region" description="Low complexity" evidence="1">
    <location>
        <begin position="311"/>
        <end position="328"/>
    </location>
</feature>
<feature type="domain" description="DUF7820" evidence="3">
    <location>
        <begin position="388"/>
        <end position="754"/>
    </location>
</feature>
<name>A0A6A6Q8L5_9PEZI</name>
<feature type="transmembrane region" description="Helical" evidence="2">
    <location>
        <begin position="348"/>
        <end position="373"/>
    </location>
</feature>
<dbReference type="OrthoDB" id="5384459at2759"/>
<gene>
    <name evidence="4" type="ORF">BDY17DRAFT_290060</name>
</gene>
<keyword evidence="2" id="KW-1133">Transmembrane helix</keyword>
<dbReference type="GeneID" id="54473438"/>
<keyword evidence="2" id="KW-0812">Transmembrane</keyword>
<dbReference type="Pfam" id="PF25130">
    <property type="entry name" value="DUF7820"/>
    <property type="match status" value="1"/>
</dbReference>
<dbReference type="AlphaFoldDB" id="A0A6A6Q8L5"/>
<dbReference type="Proteomes" id="UP000799767">
    <property type="component" value="Unassembled WGS sequence"/>
</dbReference>
<organism evidence="4 5">
    <name type="scientific">Neohortaea acidophila</name>
    <dbReference type="NCBI Taxonomy" id="245834"/>
    <lineage>
        <taxon>Eukaryota</taxon>
        <taxon>Fungi</taxon>
        <taxon>Dikarya</taxon>
        <taxon>Ascomycota</taxon>
        <taxon>Pezizomycotina</taxon>
        <taxon>Dothideomycetes</taxon>
        <taxon>Dothideomycetidae</taxon>
        <taxon>Mycosphaerellales</taxon>
        <taxon>Teratosphaeriaceae</taxon>
        <taxon>Neohortaea</taxon>
    </lineage>
</organism>
<feature type="region of interest" description="Disordered" evidence="1">
    <location>
        <begin position="648"/>
        <end position="667"/>
    </location>
</feature>
<accession>A0A6A6Q8L5</accession>
<dbReference type="EMBL" id="MU001631">
    <property type="protein sequence ID" value="KAF2487983.1"/>
    <property type="molecule type" value="Genomic_DNA"/>
</dbReference>
<keyword evidence="5" id="KW-1185">Reference proteome</keyword>
<dbReference type="InterPro" id="IPR056722">
    <property type="entry name" value="DUF7820"/>
</dbReference>
<proteinExistence type="predicted"/>
<evidence type="ECO:0000313" key="4">
    <source>
        <dbReference type="EMBL" id="KAF2487983.1"/>
    </source>
</evidence>
<feature type="region of interest" description="Disordered" evidence="1">
    <location>
        <begin position="1"/>
        <end position="21"/>
    </location>
</feature>
<feature type="compositionally biased region" description="Low complexity" evidence="1">
    <location>
        <begin position="122"/>
        <end position="134"/>
    </location>
</feature>
<reference evidence="4" key="1">
    <citation type="journal article" date="2020" name="Stud. Mycol.">
        <title>101 Dothideomycetes genomes: a test case for predicting lifestyles and emergence of pathogens.</title>
        <authorList>
            <person name="Haridas S."/>
            <person name="Albert R."/>
            <person name="Binder M."/>
            <person name="Bloem J."/>
            <person name="Labutti K."/>
            <person name="Salamov A."/>
            <person name="Andreopoulos B."/>
            <person name="Baker S."/>
            <person name="Barry K."/>
            <person name="Bills G."/>
            <person name="Bluhm B."/>
            <person name="Cannon C."/>
            <person name="Castanera R."/>
            <person name="Culley D."/>
            <person name="Daum C."/>
            <person name="Ezra D."/>
            <person name="Gonzalez J."/>
            <person name="Henrissat B."/>
            <person name="Kuo A."/>
            <person name="Liang C."/>
            <person name="Lipzen A."/>
            <person name="Lutzoni F."/>
            <person name="Magnuson J."/>
            <person name="Mondo S."/>
            <person name="Nolan M."/>
            <person name="Ohm R."/>
            <person name="Pangilinan J."/>
            <person name="Park H.-J."/>
            <person name="Ramirez L."/>
            <person name="Alfaro M."/>
            <person name="Sun H."/>
            <person name="Tritt A."/>
            <person name="Yoshinaga Y."/>
            <person name="Zwiers L.-H."/>
            <person name="Turgeon B."/>
            <person name="Goodwin S."/>
            <person name="Spatafora J."/>
            <person name="Crous P."/>
            <person name="Grigoriev I."/>
        </authorList>
    </citation>
    <scope>NUCLEOTIDE SEQUENCE</scope>
    <source>
        <strain evidence="4">CBS 113389</strain>
    </source>
</reference>
<sequence length="756" mass="81870">MALHPHSLLDEDQGATPTHENLNVFDDAFEEDDADVVADGFRPPFNHIHRVSGHQDPDDLYDPPSPSRPSPLSQTPQDPSRSSTRKSTTRENPFASPEDEDTADAPLRRTPSGNFAPFTPRATSSASSTHYATAPGPRFGAGGPSHPYAMYPQGTVARAASTASASTARPPPASSTRDGPQHPYALYPQGVSDDLDDELDEEAHNPVPVGFLGVDRPFQRRRGPDGEEQDILGYFGHTEQLPPYTRYPEDGPEKAPLLGIPEPPSALHTRAPVLGSDPGMSLMHTQIQATPQSMTDETQLLRQESGGSRLATSEHSGASTEASAATKKSWSEKSWKERRKTKFCGVPFWAFLLAAGTLSFIAVVLGGVIGGFVEGQEKEEQKSQLAPTTSSLYDASLIATATATSPTASGTYSLAFGPAQEVQASCLPVPAQRNAWGCGLADYNGVAVQVGKVTGSNTSGASLYYQGQGNEAQPLYYGTQASQMQTTWQPFLLVVDNDHPHNGPAFYFSGQYNKVVVIPEFALQESAGSANKRGVPSYDAQWLSNNPIAVAGSRPWFCFWNQTYVEGFIYAKEQAVDAPPVSPSTTGMPLSHAPHPTFPPWLAKVTATPTATITTAITMPSTTCTYTGVASALPSWLRQHYPDFNMSDYTPRAQGKRRRQAPTYPYSDTQQLPLYPNLVQVEERRLPGSPPPYCVQYQVLNNLDVNWVGNAQGQQIVVQLEENDPPYSAYESAGLAGRRKRTVVPGSCHCEWWSGE</sequence>
<evidence type="ECO:0000256" key="1">
    <source>
        <dbReference type="SAM" id="MobiDB-lite"/>
    </source>
</evidence>
<feature type="compositionally biased region" description="Low complexity" evidence="1">
    <location>
        <begin position="157"/>
        <end position="168"/>
    </location>
</feature>
<dbReference type="PANTHER" id="PTHR42078:SF1">
    <property type="entry name" value="GLUCAN 1, 4-ALPHA-GLUCOSIDASE"/>
    <property type="match status" value="1"/>
</dbReference>
<evidence type="ECO:0000256" key="2">
    <source>
        <dbReference type="SAM" id="Phobius"/>
    </source>
</evidence>
<dbReference type="PANTHER" id="PTHR42078">
    <property type="entry name" value="GLUCAN 1, 4-ALPHA-GLUCOSIDASE"/>
    <property type="match status" value="1"/>
</dbReference>
<dbReference type="RefSeq" id="XP_033594552.1">
    <property type="nucleotide sequence ID" value="XM_033732436.1"/>
</dbReference>
<feature type="compositionally biased region" description="Polar residues" evidence="1">
    <location>
        <begin position="283"/>
        <end position="306"/>
    </location>
</feature>
<keyword evidence="2" id="KW-0472">Membrane</keyword>
<feature type="region of interest" description="Disordered" evidence="1">
    <location>
        <begin position="35"/>
        <end position="331"/>
    </location>
</feature>
<protein>
    <recommendedName>
        <fullName evidence="3">DUF7820 domain-containing protein</fullName>
    </recommendedName>
</protein>